<protein>
    <submittedName>
        <fullName evidence="3">Membrane-bound lytic murein transglycosylase</fullName>
    </submittedName>
</protein>
<dbReference type="OrthoDB" id="9815002at2"/>
<name>H6L9G5_SAPGL</name>
<dbReference type="RefSeq" id="WP_015693051.1">
    <property type="nucleotide sequence ID" value="NC_016940.1"/>
</dbReference>
<sequence>MKTLSSLLVYSLGTTAFLAFLVLTSYTDPKDQPEAAPQAPRLEHVQQVQMPKIPDSLSFAGEAVPIQDMDMRERFDREQLSICFRHSATIHSMKLANRYFPMMEEVLKKNGVPDDFKYLAVTESNLLNATSPAGAKGIWQFMPATARMYGLEVNKEVDERLNFYLVTEAACKLLKRLKNKFGSWTLAAAAYNCGEGRVQERQRAQGGTAYYELELPAETMRYLPRIFATKCILSNPENYGFFYEQDDLYPAFPDYRLVTVNGPTNWASFCKEQGVSYRTLKLHNPWILSSKLTNAKRKSYTVRLPKQ</sequence>
<dbReference type="CDD" id="cd16894">
    <property type="entry name" value="MltD-like"/>
    <property type="match status" value="1"/>
</dbReference>
<dbReference type="KEGG" id="sgn:SGRA_2713"/>
<dbReference type="InterPro" id="IPR008258">
    <property type="entry name" value="Transglycosylase_SLT_dom_1"/>
</dbReference>
<dbReference type="PANTHER" id="PTHR37423">
    <property type="entry name" value="SOLUBLE LYTIC MUREIN TRANSGLYCOSYLASE-RELATED"/>
    <property type="match status" value="1"/>
</dbReference>
<evidence type="ECO:0000313" key="4">
    <source>
        <dbReference type="Proteomes" id="UP000007519"/>
    </source>
</evidence>
<accession>H6L9G5</accession>
<dbReference type="AlphaFoldDB" id="H6L9G5"/>
<dbReference type="Gene3D" id="1.10.530.10">
    <property type="match status" value="1"/>
</dbReference>
<dbReference type="InterPro" id="IPR023346">
    <property type="entry name" value="Lysozyme-like_dom_sf"/>
</dbReference>
<keyword evidence="4" id="KW-1185">Reference proteome</keyword>
<dbReference type="Proteomes" id="UP000007519">
    <property type="component" value="Chromosome"/>
</dbReference>
<gene>
    <name evidence="3" type="ordered locus">SGRA_2713</name>
</gene>
<dbReference type="STRING" id="984262.SGRA_2713"/>
<reference evidence="3 4" key="1">
    <citation type="journal article" date="2012" name="Stand. Genomic Sci.">
        <title>Complete genome sequencing and analysis of Saprospira grandis str. Lewin, a predatory marine bacterium.</title>
        <authorList>
            <person name="Saw J.H."/>
            <person name="Yuryev A."/>
            <person name="Kanbe M."/>
            <person name="Hou S."/>
            <person name="Young A.G."/>
            <person name="Aizawa S."/>
            <person name="Alam M."/>
        </authorList>
    </citation>
    <scope>NUCLEOTIDE SEQUENCE [LARGE SCALE GENOMIC DNA]</scope>
    <source>
        <strain evidence="3 4">Lewin</strain>
    </source>
</reference>
<dbReference type="eggNOG" id="COG0741">
    <property type="taxonomic scope" value="Bacteria"/>
</dbReference>
<evidence type="ECO:0000313" key="3">
    <source>
        <dbReference type="EMBL" id="AFC25441.1"/>
    </source>
</evidence>
<dbReference type="PANTHER" id="PTHR37423:SF2">
    <property type="entry name" value="MEMBRANE-BOUND LYTIC MUREIN TRANSGLYCOSYLASE C"/>
    <property type="match status" value="1"/>
</dbReference>
<evidence type="ECO:0000259" key="2">
    <source>
        <dbReference type="Pfam" id="PF01464"/>
    </source>
</evidence>
<dbReference type="EMBL" id="CP002831">
    <property type="protein sequence ID" value="AFC25441.1"/>
    <property type="molecule type" value="Genomic_DNA"/>
</dbReference>
<feature type="domain" description="Transglycosylase SLT" evidence="2">
    <location>
        <begin position="107"/>
        <end position="210"/>
    </location>
</feature>
<proteinExistence type="inferred from homology"/>
<dbReference type="Pfam" id="PF01464">
    <property type="entry name" value="SLT"/>
    <property type="match status" value="1"/>
</dbReference>
<comment type="similarity">
    <text evidence="1">Belongs to the transglycosylase Slt family.</text>
</comment>
<organism evidence="3 4">
    <name type="scientific">Saprospira grandis (strain Lewin)</name>
    <dbReference type="NCBI Taxonomy" id="984262"/>
    <lineage>
        <taxon>Bacteria</taxon>
        <taxon>Pseudomonadati</taxon>
        <taxon>Bacteroidota</taxon>
        <taxon>Saprospiria</taxon>
        <taxon>Saprospirales</taxon>
        <taxon>Saprospiraceae</taxon>
        <taxon>Saprospira</taxon>
    </lineage>
</organism>
<dbReference type="SUPFAM" id="SSF53955">
    <property type="entry name" value="Lysozyme-like"/>
    <property type="match status" value="1"/>
</dbReference>
<evidence type="ECO:0000256" key="1">
    <source>
        <dbReference type="ARBA" id="ARBA00007734"/>
    </source>
</evidence>
<dbReference type="HOGENOM" id="CLU_009520_1_1_10"/>